<evidence type="ECO:0000313" key="2">
    <source>
        <dbReference type="Proteomes" id="UP001597549"/>
    </source>
</evidence>
<gene>
    <name evidence="1" type="ORF">ACFSX9_14015</name>
</gene>
<protein>
    <submittedName>
        <fullName evidence="1">Uncharacterized protein</fullName>
    </submittedName>
</protein>
<accession>A0ABW5ZBH3</accession>
<sequence>MIDDFRSKVEDGSRDLYLISNDTLLLEAYNSYRKKLEYTKAIIKKDTLFITNIKSIGNEIPYVFMKL</sequence>
<proteinExistence type="predicted"/>
<keyword evidence="2" id="KW-1185">Reference proteome</keyword>
<organism evidence="1 2">
    <name type="scientific">Flavobacterium ardleyense</name>
    <dbReference type="NCBI Taxonomy" id="2038737"/>
    <lineage>
        <taxon>Bacteria</taxon>
        <taxon>Pseudomonadati</taxon>
        <taxon>Bacteroidota</taxon>
        <taxon>Flavobacteriia</taxon>
        <taxon>Flavobacteriales</taxon>
        <taxon>Flavobacteriaceae</taxon>
        <taxon>Flavobacterium</taxon>
    </lineage>
</organism>
<comment type="caution">
    <text evidence="1">The sequence shown here is derived from an EMBL/GenBank/DDBJ whole genome shotgun (WGS) entry which is preliminary data.</text>
</comment>
<dbReference type="Proteomes" id="UP001597549">
    <property type="component" value="Unassembled WGS sequence"/>
</dbReference>
<dbReference type="RefSeq" id="WP_379808767.1">
    <property type="nucleotide sequence ID" value="NZ_JBHUOL010000022.1"/>
</dbReference>
<evidence type="ECO:0000313" key="1">
    <source>
        <dbReference type="EMBL" id="MFD2909850.1"/>
    </source>
</evidence>
<name>A0ABW5ZBH3_9FLAO</name>
<dbReference type="EMBL" id="JBHUOL010000022">
    <property type="protein sequence ID" value="MFD2909850.1"/>
    <property type="molecule type" value="Genomic_DNA"/>
</dbReference>
<reference evidence="2" key="1">
    <citation type="journal article" date="2019" name="Int. J. Syst. Evol. Microbiol.">
        <title>The Global Catalogue of Microorganisms (GCM) 10K type strain sequencing project: providing services to taxonomists for standard genome sequencing and annotation.</title>
        <authorList>
            <consortium name="The Broad Institute Genomics Platform"/>
            <consortium name="The Broad Institute Genome Sequencing Center for Infectious Disease"/>
            <person name="Wu L."/>
            <person name="Ma J."/>
        </authorList>
    </citation>
    <scope>NUCLEOTIDE SEQUENCE [LARGE SCALE GENOMIC DNA]</scope>
    <source>
        <strain evidence="2">KCTC 52644</strain>
    </source>
</reference>